<dbReference type="Pfam" id="PF00557">
    <property type="entry name" value="Peptidase_M24"/>
    <property type="match status" value="1"/>
</dbReference>
<dbReference type="EMBL" id="VXIV02003522">
    <property type="protein sequence ID" value="KAF6016508.1"/>
    <property type="molecule type" value="Genomic_DNA"/>
</dbReference>
<protein>
    <submittedName>
        <fullName evidence="7">XPNPEP3</fullName>
    </submittedName>
</protein>
<dbReference type="SUPFAM" id="SSF53092">
    <property type="entry name" value="Creatinase/prolidase N-terminal domain"/>
    <property type="match status" value="1"/>
</dbReference>
<dbReference type="InterPro" id="IPR052433">
    <property type="entry name" value="X-Pro_dipept-like"/>
</dbReference>
<dbReference type="InterPro" id="IPR007865">
    <property type="entry name" value="Aminopep_P_N"/>
</dbReference>
<organism evidence="7 8">
    <name type="scientific">Bugula neritina</name>
    <name type="common">Brown bryozoan</name>
    <name type="synonym">Sertularia neritina</name>
    <dbReference type="NCBI Taxonomy" id="10212"/>
    <lineage>
        <taxon>Eukaryota</taxon>
        <taxon>Metazoa</taxon>
        <taxon>Spiralia</taxon>
        <taxon>Lophotrochozoa</taxon>
        <taxon>Bryozoa</taxon>
        <taxon>Gymnolaemata</taxon>
        <taxon>Cheilostomatida</taxon>
        <taxon>Flustrina</taxon>
        <taxon>Buguloidea</taxon>
        <taxon>Bugulidae</taxon>
        <taxon>Bugula</taxon>
    </lineage>
</organism>
<evidence type="ECO:0000256" key="2">
    <source>
        <dbReference type="ARBA" id="ARBA00008766"/>
    </source>
</evidence>
<evidence type="ECO:0000259" key="6">
    <source>
        <dbReference type="SMART" id="SM01011"/>
    </source>
</evidence>
<gene>
    <name evidence="7" type="ORF">EB796_025184</name>
</gene>
<dbReference type="Pfam" id="PF05195">
    <property type="entry name" value="AMP_N"/>
    <property type="match status" value="1"/>
</dbReference>
<evidence type="ECO:0000256" key="5">
    <source>
        <dbReference type="ARBA" id="ARBA00023211"/>
    </source>
</evidence>
<evidence type="ECO:0000256" key="4">
    <source>
        <dbReference type="ARBA" id="ARBA00022801"/>
    </source>
</evidence>
<evidence type="ECO:0000313" key="7">
    <source>
        <dbReference type="EMBL" id="KAF6016508.1"/>
    </source>
</evidence>
<comment type="cofactor">
    <cofactor evidence="1">
        <name>Mn(2+)</name>
        <dbReference type="ChEBI" id="CHEBI:29035"/>
    </cofactor>
</comment>
<keyword evidence="5" id="KW-0464">Manganese</keyword>
<evidence type="ECO:0000313" key="8">
    <source>
        <dbReference type="Proteomes" id="UP000593567"/>
    </source>
</evidence>
<dbReference type="Proteomes" id="UP000593567">
    <property type="component" value="Unassembled WGS sequence"/>
</dbReference>
<reference evidence="7" key="1">
    <citation type="submission" date="2020-06" db="EMBL/GenBank/DDBJ databases">
        <title>Draft genome of Bugula neritina, a colonial animal packing powerful symbionts and potential medicines.</title>
        <authorList>
            <person name="Rayko M."/>
        </authorList>
    </citation>
    <scope>NUCLEOTIDE SEQUENCE [LARGE SCALE GENOMIC DNA]</scope>
    <source>
        <strain evidence="7">Kwan_BN1</strain>
    </source>
</reference>
<dbReference type="AlphaFoldDB" id="A0A7J7ITG5"/>
<accession>A0A7J7ITG5</accession>
<name>A0A7J7ITG5_BUGNE</name>
<keyword evidence="8" id="KW-1185">Reference proteome</keyword>
<dbReference type="PANTHER" id="PTHR43226:SF4">
    <property type="entry name" value="XAA-PRO AMINOPEPTIDASE 3"/>
    <property type="match status" value="1"/>
</dbReference>
<keyword evidence="4" id="KW-0378">Hydrolase</keyword>
<dbReference type="SUPFAM" id="SSF55920">
    <property type="entry name" value="Creatinase/aminopeptidase"/>
    <property type="match status" value="1"/>
</dbReference>
<dbReference type="Gene3D" id="3.40.350.10">
    <property type="entry name" value="Creatinase/prolidase N-terminal domain"/>
    <property type="match status" value="1"/>
</dbReference>
<evidence type="ECO:0000256" key="1">
    <source>
        <dbReference type="ARBA" id="ARBA00001936"/>
    </source>
</evidence>
<dbReference type="InterPro" id="IPR000994">
    <property type="entry name" value="Pept_M24"/>
</dbReference>
<evidence type="ECO:0000256" key="3">
    <source>
        <dbReference type="ARBA" id="ARBA00022723"/>
    </source>
</evidence>
<dbReference type="Gene3D" id="3.90.230.10">
    <property type="entry name" value="Creatinase/methionine aminopeptidase superfamily"/>
    <property type="match status" value="1"/>
</dbReference>
<dbReference type="GO" id="GO:0070006">
    <property type="term" value="F:metalloaminopeptidase activity"/>
    <property type="evidence" value="ECO:0007669"/>
    <property type="project" value="InterPro"/>
</dbReference>
<dbReference type="InterPro" id="IPR036005">
    <property type="entry name" value="Creatinase/aminopeptidase-like"/>
</dbReference>
<dbReference type="SMART" id="SM01011">
    <property type="entry name" value="AMP_N"/>
    <property type="match status" value="1"/>
</dbReference>
<sequence>MNSLAHSLLLGNGRRCLHGCARLTLGQPSHATHPNLIASNEVTPRITVQEYRSRRDKLADVISSYDTSKRHVVVVPSHDRSYMAAGVPFIYRQHSNMRYLSGFLENESVLVMEIDNTGHHSTLFVKEHSAHENIWEGQRSGTNGALQLTGVDRTENVKKLETSLIHSAVNEDTLLWYNQTTPVSPSLHSKYLEPLVRRVQPSNIRNADSYIESLRLVKSEAERDLMRKCGDLTSEMFIESMKFSVEHPDEHALFAKFDYECRINGASNLAYLPVIAGGKNALAIHYIRNDQAIASDSMVLVDCGCDLHGYVSDVTRTWPVSGRFTAAQREMYEAVEEICNTCIQFCKAGEYSLDDIYSIMMALTAKQLIRLGVASGSMSDKQLSQLAYQICPHHVGHWLGMDVHDTPSMSRSKKLEPHQVICIEPGMYFGENDERVPKEMRGIGIRVEDNILITEDGYENLTSALPSSANEIEALLNDS</sequence>
<dbReference type="OrthoDB" id="4215474at2759"/>
<comment type="caution">
    <text evidence="7">The sequence shown here is derived from an EMBL/GenBank/DDBJ whole genome shotgun (WGS) entry which is preliminary data.</text>
</comment>
<dbReference type="CDD" id="cd01087">
    <property type="entry name" value="Prolidase"/>
    <property type="match status" value="1"/>
</dbReference>
<dbReference type="GO" id="GO:0030145">
    <property type="term" value="F:manganese ion binding"/>
    <property type="evidence" value="ECO:0007669"/>
    <property type="project" value="InterPro"/>
</dbReference>
<comment type="similarity">
    <text evidence="2">Belongs to the peptidase M24B family.</text>
</comment>
<dbReference type="PANTHER" id="PTHR43226">
    <property type="entry name" value="XAA-PRO AMINOPEPTIDASE 3"/>
    <property type="match status" value="1"/>
</dbReference>
<dbReference type="InterPro" id="IPR029149">
    <property type="entry name" value="Creatin/AminoP/Spt16_N"/>
</dbReference>
<dbReference type="GO" id="GO:0005739">
    <property type="term" value="C:mitochondrion"/>
    <property type="evidence" value="ECO:0007669"/>
    <property type="project" value="TreeGrafter"/>
</dbReference>
<keyword evidence="3" id="KW-0479">Metal-binding</keyword>
<dbReference type="GO" id="GO:0006508">
    <property type="term" value="P:proteolysis"/>
    <property type="evidence" value="ECO:0007669"/>
    <property type="project" value="TreeGrafter"/>
</dbReference>
<proteinExistence type="inferred from homology"/>
<feature type="domain" description="Aminopeptidase P N-terminal" evidence="6">
    <location>
        <begin position="46"/>
        <end position="185"/>
    </location>
</feature>